<gene>
    <name evidence="1" type="ORF">MM59RIKEN_25290</name>
</gene>
<dbReference type="EMBL" id="AP023420">
    <property type="protein sequence ID" value="BCK85210.1"/>
    <property type="molecule type" value="Genomic_DNA"/>
</dbReference>
<dbReference type="KEGG" id="pfaa:MM59RIKEN_25290"/>
<keyword evidence="2" id="KW-1185">Reference proteome</keyword>
<dbReference type="AlphaFoldDB" id="A0A810QAC8"/>
<proteinExistence type="predicted"/>
<accession>A0A810QAC8</accession>
<protein>
    <recommendedName>
        <fullName evidence="3">TIGR02391 family protein</fullName>
    </recommendedName>
</protein>
<name>A0A810QAC8_9FIRM</name>
<sequence>MDSSLLVFAADILGDTTGGLTGSKIAKYCVGYSIEYNVKIPYATYPFPKNVPNKRTALFENLKCFSDVQRTHIIKELCELPEMENNPQVGILKKKLSERTGSTTKNSVDAKIIAKTQHWLASYPRALKSYEQAIEKFENGEYQRNTLDDMRFSLEMLIKDLLGNERSLENNKNDLGTQLKQKNVSSEFRNMVTTLITYFCSYQNDHVKHNDDIKENELEYTIEFTSTLMKFLIKTLG</sequence>
<dbReference type="Proteomes" id="UP000679848">
    <property type="component" value="Chromosome"/>
</dbReference>
<evidence type="ECO:0008006" key="3">
    <source>
        <dbReference type="Google" id="ProtNLM"/>
    </source>
</evidence>
<organism evidence="1 2">
    <name type="scientific">Pusillibacter faecalis</name>
    <dbReference type="NCBI Taxonomy" id="2714358"/>
    <lineage>
        <taxon>Bacteria</taxon>
        <taxon>Bacillati</taxon>
        <taxon>Bacillota</taxon>
        <taxon>Clostridia</taxon>
        <taxon>Eubacteriales</taxon>
        <taxon>Oscillospiraceae</taxon>
        <taxon>Pusillibacter</taxon>
    </lineage>
</organism>
<reference evidence="1" key="1">
    <citation type="submission" date="2020-09" db="EMBL/GenBank/DDBJ databases">
        <title>New species isolated from human feces.</title>
        <authorList>
            <person name="Kitahara M."/>
            <person name="Shigeno Y."/>
            <person name="Shime M."/>
            <person name="Matsumoto Y."/>
            <person name="Nakamura S."/>
            <person name="Motooka D."/>
            <person name="Fukuoka S."/>
            <person name="Nishikawa H."/>
            <person name="Benno Y."/>
        </authorList>
    </citation>
    <scope>NUCLEOTIDE SEQUENCE</scope>
    <source>
        <strain evidence="1">MM59</strain>
    </source>
</reference>
<evidence type="ECO:0000313" key="2">
    <source>
        <dbReference type="Proteomes" id="UP000679848"/>
    </source>
</evidence>
<evidence type="ECO:0000313" key="1">
    <source>
        <dbReference type="EMBL" id="BCK85210.1"/>
    </source>
</evidence>